<dbReference type="EMBL" id="CM007899">
    <property type="protein sequence ID" value="OTG12469.1"/>
    <property type="molecule type" value="Genomic_DNA"/>
</dbReference>
<feature type="region of interest" description="Disordered" evidence="1">
    <location>
        <begin position="1"/>
        <end position="24"/>
    </location>
</feature>
<evidence type="ECO:0000313" key="3">
    <source>
        <dbReference type="Proteomes" id="UP000215914"/>
    </source>
</evidence>
<dbReference type="InParanoid" id="A0A251TNW4"/>
<protein>
    <submittedName>
        <fullName evidence="2">Uncharacterized protein</fullName>
    </submittedName>
</protein>
<organism evidence="2 3">
    <name type="scientific">Helianthus annuus</name>
    <name type="common">Common sunflower</name>
    <dbReference type="NCBI Taxonomy" id="4232"/>
    <lineage>
        <taxon>Eukaryota</taxon>
        <taxon>Viridiplantae</taxon>
        <taxon>Streptophyta</taxon>
        <taxon>Embryophyta</taxon>
        <taxon>Tracheophyta</taxon>
        <taxon>Spermatophyta</taxon>
        <taxon>Magnoliopsida</taxon>
        <taxon>eudicotyledons</taxon>
        <taxon>Gunneridae</taxon>
        <taxon>Pentapetalae</taxon>
        <taxon>asterids</taxon>
        <taxon>campanulids</taxon>
        <taxon>Asterales</taxon>
        <taxon>Asteraceae</taxon>
        <taxon>Asteroideae</taxon>
        <taxon>Heliantheae alliance</taxon>
        <taxon>Heliantheae</taxon>
        <taxon>Helianthus</taxon>
    </lineage>
</organism>
<sequence>MKSKKKNKTHTSDVCVCSTPEPREEGEPFLITQIHPIEALIMAIAHACWNVSRRAQA</sequence>
<name>A0A251TNW4_HELAN</name>
<dbReference type="Proteomes" id="UP000215914">
    <property type="component" value="Chromosome 10"/>
</dbReference>
<keyword evidence="3" id="KW-1185">Reference proteome</keyword>
<gene>
    <name evidence="2" type="ORF">HannXRQ_Chr10g0309961</name>
</gene>
<evidence type="ECO:0000313" key="2">
    <source>
        <dbReference type="EMBL" id="OTG12469.1"/>
    </source>
</evidence>
<accession>A0A251TNW4</accession>
<dbReference type="AlphaFoldDB" id="A0A251TNW4"/>
<evidence type="ECO:0000256" key="1">
    <source>
        <dbReference type="SAM" id="MobiDB-lite"/>
    </source>
</evidence>
<proteinExistence type="predicted"/>
<reference evidence="3" key="1">
    <citation type="journal article" date="2017" name="Nature">
        <title>The sunflower genome provides insights into oil metabolism, flowering and Asterid evolution.</title>
        <authorList>
            <person name="Badouin H."/>
            <person name="Gouzy J."/>
            <person name="Grassa C.J."/>
            <person name="Murat F."/>
            <person name="Staton S.E."/>
            <person name="Cottret L."/>
            <person name="Lelandais-Briere C."/>
            <person name="Owens G.L."/>
            <person name="Carrere S."/>
            <person name="Mayjonade B."/>
            <person name="Legrand L."/>
            <person name="Gill N."/>
            <person name="Kane N.C."/>
            <person name="Bowers J.E."/>
            <person name="Hubner S."/>
            <person name="Bellec A."/>
            <person name="Berard A."/>
            <person name="Berges H."/>
            <person name="Blanchet N."/>
            <person name="Boniface M.C."/>
            <person name="Brunel D."/>
            <person name="Catrice O."/>
            <person name="Chaidir N."/>
            <person name="Claudel C."/>
            <person name="Donnadieu C."/>
            <person name="Faraut T."/>
            <person name="Fievet G."/>
            <person name="Helmstetter N."/>
            <person name="King M."/>
            <person name="Knapp S.J."/>
            <person name="Lai Z."/>
            <person name="Le Paslier M.C."/>
            <person name="Lippi Y."/>
            <person name="Lorenzon L."/>
            <person name="Mandel J.R."/>
            <person name="Marage G."/>
            <person name="Marchand G."/>
            <person name="Marquand E."/>
            <person name="Bret-Mestries E."/>
            <person name="Morien E."/>
            <person name="Nambeesan S."/>
            <person name="Nguyen T."/>
            <person name="Pegot-Espagnet P."/>
            <person name="Pouilly N."/>
            <person name="Raftis F."/>
            <person name="Sallet E."/>
            <person name="Schiex T."/>
            <person name="Thomas J."/>
            <person name="Vandecasteele C."/>
            <person name="Vares D."/>
            <person name="Vear F."/>
            <person name="Vautrin S."/>
            <person name="Crespi M."/>
            <person name="Mangin B."/>
            <person name="Burke J.M."/>
            <person name="Salse J."/>
            <person name="Munos S."/>
            <person name="Vincourt P."/>
            <person name="Rieseberg L.H."/>
            <person name="Langlade N.B."/>
        </authorList>
    </citation>
    <scope>NUCLEOTIDE SEQUENCE [LARGE SCALE GENOMIC DNA]</scope>
    <source>
        <strain evidence="3">cv. SF193</strain>
    </source>
</reference>